<protein>
    <submittedName>
        <fullName evidence="1">Uncharacterized protein</fullName>
    </submittedName>
</protein>
<name>A0A0C2MNA8_THEKT</name>
<dbReference type="EMBL" id="JWZT01002728">
    <property type="protein sequence ID" value="KII68696.1"/>
    <property type="molecule type" value="Genomic_DNA"/>
</dbReference>
<comment type="caution">
    <text evidence="1">The sequence shown here is derived from an EMBL/GenBank/DDBJ whole genome shotgun (WGS) entry which is preliminary data.</text>
</comment>
<accession>A0A0C2MNA8</accession>
<proteinExistence type="predicted"/>
<reference evidence="1 2" key="1">
    <citation type="journal article" date="2014" name="Genome Biol. Evol.">
        <title>The genome of the myxosporean Thelohanellus kitauei shows adaptations to nutrient acquisition within its fish host.</title>
        <authorList>
            <person name="Yang Y."/>
            <person name="Xiong J."/>
            <person name="Zhou Z."/>
            <person name="Huo F."/>
            <person name="Miao W."/>
            <person name="Ran C."/>
            <person name="Liu Y."/>
            <person name="Zhang J."/>
            <person name="Feng J."/>
            <person name="Wang M."/>
            <person name="Wang M."/>
            <person name="Wang L."/>
            <person name="Yao B."/>
        </authorList>
    </citation>
    <scope>NUCLEOTIDE SEQUENCE [LARGE SCALE GENOMIC DNA]</scope>
    <source>
        <strain evidence="1">Wuqing</strain>
    </source>
</reference>
<evidence type="ECO:0000313" key="1">
    <source>
        <dbReference type="EMBL" id="KII68696.1"/>
    </source>
</evidence>
<dbReference type="OrthoDB" id="8551997at2759"/>
<keyword evidence="2" id="KW-1185">Reference proteome</keyword>
<dbReference type="AlphaFoldDB" id="A0A0C2MNA8"/>
<dbReference type="Proteomes" id="UP000031668">
    <property type="component" value="Unassembled WGS sequence"/>
</dbReference>
<evidence type="ECO:0000313" key="2">
    <source>
        <dbReference type="Proteomes" id="UP000031668"/>
    </source>
</evidence>
<gene>
    <name evidence="1" type="ORF">RF11_16529</name>
</gene>
<organism evidence="1 2">
    <name type="scientific">Thelohanellus kitauei</name>
    <name type="common">Myxosporean</name>
    <dbReference type="NCBI Taxonomy" id="669202"/>
    <lineage>
        <taxon>Eukaryota</taxon>
        <taxon>Metazoa</taxon>
        <taxon>Cnidaria</taxon>
        <taxon>Myxozoa</taxon>
        <taxon>Myxosporea</taxon>
        <taxon>Bivalvulida</taxon>
        <taxon>Platysporina</taxon>
        <taxon>Myxobolidae</taxon>
        <taxon>Thelohanellus</taxon>
    </lineage>
</organism>
<sequence length="103" mass="12424">MLILYFMYRTETEIIYKIIFGRIVKWITFDHVSIGTAIKRYYCENEHYLKKFSMFKSDCPSFMRRKYNGVAAIQKREIHNVCEQHCVGHRKDLAVKDSRSTLY</sequence>